<sequence>MITIKIRKNPKAGGNNTEYQENSVTNSITIYFLGKSENWPSQKTYFKETT</sequence>
<evidence type="ECO:0000313" key="2">
    <source>
        <dbReference type="Proteomes" id="UP000466619"/>
    </source>
</evidence>
<dbReference type="Proteomes" id="UP000466619">
    <property type="component" value="Unassembled WGS sequence"/>
</dbReference>
<gene>
    <name evidence="1" type="ORF">GPY48_05675</name>
</gene>
<proteinExistence type="predicted"/>
<organism evidence="1 2">
    <name type="scientific">Photorhabdus bodei</name>
    <dbReference type="NCBI Taxonomy" id="2029681"/>
    <lineage>
        <taxon>Bacteria</taxon>
        <taxon>Pseudomonadati</taxon>
        <taxon>Pseudomonadota</taxon>
        <taxon>Gammaproteobacteria</taxon>
        <taxon>Enterobacterales</taxon>
        <taxon>Morganellaceae</taxon>
        <taxon>Photorhabdus</taxon>
    </lineage>
</organism>
<evidence type="ECO:0000313" key="1">
    <source>
        <dbReference type="EMBL" id="NDL02768.1"/>
    </source>
</evidence>
<dbReference type="RefSeq" id="WP_162128979.1">
    <property type="nucleotide sequence ID" value="NZ_CAWNYH010000003.1"/>
</dbReference>
<reference evidence="1 2" key="1">
    <citation type="submission" date="2019-12" db="EMBL/GenBank/DDBJ databases">
        <title>Engineering Photorhabdus to improve their lethality against agricultural pests.</title>
        <authorList>
            <person name="Machado R.A.R."/>
        </authorList>
    </citation>
    <scope>NUCLEOTIDE SEQUENCE [LARGE SCALE GENOMIC DNA]</scope>
    <source>
        <strain evidence="1 2">M-CN4</strain>
    </source>
</reference>
<protein>
    <recommendedName>
        <fullName evidence="3">Transposase</fullName>
    </recommendedName>
</protein>
<name>A0ABX0AIE2_9GAMM</name>
<evidence type="ECO:0008006" key="3">
    <source>
        <dbReference type="Google" id="ProtNLM"/>
    </source>
</evidence>
<comment type="caution">
    <text evidence="1">The sequence shown here is derived from an EMBL/GenBank/DDBJ whole genome shotgun (WGS) entry which is preliminary data.</text>
</comment>
<keyword evidence="2" id="KW-1185">Reference proteome</keyword>
<accession>A0ABX0AIE2</accession>
<dbReference type="EMBL" id="WSFC01000008">
    <property type="protein sequence ID" value="NDL02768.1"/>
    <property type="molecule type" value="Genomic_DNA"/>
</dbReference>